<proteinExistence type="predicted"/>
<sequence length="82" mass="9033">MRRISKLRGWFWAELGSSIVTAVLAIVTLISPEWIEMLFGVDPDGGNGMLEWGIVVALASVTLVLALLARMEWRQAAAHQPD</sequence>
<feature type="transmembrane region" description="Helical" evidence="1">
    <location>
        <begin position="50"/>
        <end position="69"/>
    </location>
</feature>
<dbReference type="EMBL" id="FNVT01000048">
    <property type="protein sequence ID" value="SEH03921.1"/>
    <property type="molecule type" value="Genomic_DNA"/>
</dbReference>
<name>A0A1H6F3G2_9ACTN</name>
<keyword evidence="1" id="KW-0812">Transmembrane</keyword>
<dbReference type="AlphaFoldDB" id="A0A1H6F3G2"/>
<keyword evidence="1" id="KW-0472">Membrane</keyword>
<accession>A0A1H6F3G2</accession>
<dbReference type="Proteomes" id="UP000236732">
    <property type="component" value="Unassembled WGS sequence"/>
</dbReference>
<evidence type="ECO:0000313" key="2">
    <source>
        <dbReference type="EMBL" id="SEH03921.1"/>
    </source>
</evidence>
<dbReference type="RefSeq" id="WP_103964841.1">
    <property type="nucleotide sequence ID" value="NZ_FNVT01000048.1"/>
</dbReference>
<keyword evidence="3" id="KW-1185">Reference proteome</keyword>
<evidence type="ECO:0000313" key="3">
    <source>
        <dbReference type="Proteomes" id="UP000236732"/>
    </source>
</evidence>
<reference evidence="2 3" key="1">
    <citation type="submission" date="2016-10" db="EMBL/GenBank/DDBJ databases">
        <authorList>
            <person name="de Groot N.N."/>
        </authorList>
    </citation>
    <scope>NUCLEOTIDE SEQUENCE [LARGE SCALE GENOMIC DNA]</scope>
    <source>
        <strain evidence="2 3">CGMCC 4.7037</strain>
    </source>
</reference>
<organism evidence="2 3">
    <name type="scientific">Nonomuraea solani</name>
    <dbReference type="NCBI Taxonomy" id="1144553"/>
    <lineage>
        <taxon>Bacteria</taxon>
        <taxon>Bacillati</taxon>
        <taxon>Actinomycetota</taxon>
        <taxon>Actinomycetes</taxon>
        <taxon>Streptosporangiales</taxon>
        <taxon>Streptosporangiaceae</taxon>
        <taxon>Nonomuraea</taxon>
    </lineage>
</organism>
<protein>
    <submittedName>
        <fullName evidence="2">Uncharacterized protein</fullName>
    </submittedName>
</protein>
<feature type="transmembrane region" description="Helical" evidence="1">
    <location>
        <begin position="12"/>
        <end position="30"/>
    </location>
</feature>
<dbReference type="OrthoDB" id="3636175at2"/>
<gene>
    <name evidence="2" type="ORF">SAMN05444920_14813</name>
</gene>
<evidence type="ECO:0000256" key="1">
    <source>
        <dbReference type="SAM" id="Phobius"/>
    </source>
</evidence>
<keyword evidence="1" id="KW-1133">Transmembrane helix</keyword>